<evidence type="ECO:0000313" key="1">
    <source>
        <dbReference type="EMBL" id="OJJ42629.1"/>
    </source>
</evidence>
<accession>A0A1L9S628</accession>
<protein>
    <submittedName>
        <fullName evidence="1">Uncharacterized protein</fullName>
    </submittedName>
</protein>
<dbReference type="EMBL" id="KV878358">
    <property type="protein sequence ID" value="OJJ42629.1"/>
    <property type="molecule type" value="Genomic_DNA"/>
</dbReference>
<dbReference type="Proteomes" id="UP000184188">
    <property type="component" value="Unassembled WGS sequence"/>
</dbReference>
<dbReference type="OrthoDB" id="4462099at2759"/>
<sequence length="151" mass="16926">MSRPQSATDTPDTPNDTLAIAQSRPQELGVASLTHVVRGHSETRTIYYRDDLIIPEIERQGQDVPPGGRRDSQSQSNCTLFEEEEQQSACFCFRDTEIDNSSSVFNGSIAPVEEVAIVRKHHLHGGQIKNKSKFVNGDLDRDTFLAFFCRD</sequence>
<name>A0A1L9S628_9EURO</name>
<dbReference type="AlphaFoldDB" id="A0A1L9S628"/>
<keyword evidence="2" id="KW-1185">Reference proteome</keyword>
<dbReference type="VEuPathDB" id="FungiDB:ASPZODRAFT_137234"/>
<organism evidence="1 2">
    <name type="scientific">Penicilliopsis zonata CBS 506.65</name>
    <dbReference type="NCBI Taxonomy" id="1073090"/>
    <lineage>
        <taxon>Eukaryota</taxon>
        <taxon>Fungi</taxon>
        <taxon>Dikarya</taxon>
        <taxon>Ascomycota</taxon>
        <taxon>Pezizomycotina</taxon>
        <taxon>Eurotiomycetes</taxon>
        <taxon>Eurotiomycetidae</taxon>
        <taxon>Eurotiales</taxon>
        <taxon>Aspergillaceae</taxon>
        <taxon>Penicilliopsis</taxon>
    </lineage>
</organism>
<gene>
    <name evidence="1" type="ORF">ASPZODRAFT_137234</name>
</gene>
<dbReference type="RefSeq" id="XP_022577139.1">
    <property type="nucleotide sequence ID" value="XM_022724252.1"/>
</dbReference>
<proteinExistence type="predicted"/>
<reference evidence="2" key="1">
    <citation type="journal article" date="2017" name="Genome Biol.">
        <title>Comparative genomics reveals high biological diversity and specific adaptations in the industrially and medically important fungal genus Aspergillus.</title>
        <authorList>
            <person name="de Vries R.P."/>
            <person name="Riley R."/>
            <person name="Wiebenga A."/>
            <person name="Aguilar-Osorio G."/>
            <person name="Amillis S."/>
            <person name="Uchima C.A."/>
            <person name="Anderluh G."/>
            <person name="Asadollahi M."/>
            <person name="Askin M."/>
            <person name="Barry K."/>
            <person name="Battaglia E."/>
            <person name="Bayram O."/>
            <person name="Benocci T."/>
            <person name="Braus-Stromeyer S.A."/>
            <person name="Caldana C."/>
            <person name="Canovas D."/>
            <person name="Cerqueira G.C."/>
            <person name="Chen F."/>
            <person name="Chen W."/>
            <person name="Choi C."/>
            <person name="Clum A."/>
            <person name="Dos Santos R.A."/>
            <person name="Damasio A.R."/>
            <person name="Diallinas G."/>
            <person name="Emri T."/>
            <person name="Fekete E."/>
            <person name="Flipphi M."/>
            <person name="Freyberg S."/>
            <person name="Gallo A."/>
            <person name="Gournas C."/>
            <person name="Habgood R."/>
            <person name="Hainaut M."/>
            <person name="Harispe M.L."/>
            <person name="Henrissat B."/>
            <person name="Hilden K.S."/>
            <person name="Hope R."/>
            <person name="Hossain A."/>
            <person name="Karabika E."/>
            <person name="Karaffa L."/>
            <person name="Karanyi Z."/>
            <person name="Krasevec N."/>
            <person name="Kuo A."/>
            <person name="Kusch H."/>
            <person name="LaButti K."/>
            <person name="Lagendijk E.L."/>
            <person name="Lapidus A."/>
            <person name="Levasseur A."/>
            <person name="Lindquist E."/>
            <person name="Lipzen A."/>
            <person name="Logrieco A.F."/>
            <person name="MacCabe A."/>
            <person name="Maekelae M.R."/>
            <person name="Malavazi I."/>
            <person name="Melin P."/>
            <person name="Meyer V."/>
            <person name="Mielnichuk N."/>
            <person name="Miskei M."/>
            <person name="Molnar A.P."/>
            <person name="Mule G."/>
            <person name="Ngan C.Y."/>
            <person name="Orejas M."/>
            <person name="Orosz E."/>
            <person name="Ouedraogo J.P."/>
            <person name="Overkamp K.M."/>
            <person name="Park H.-S."/>
            <person name="Perrone G."/>
            <person name="Piumi F."/>
            <person name="Punt P.J."/>
            <person name="Ram A.F."/>
            <person name="Ramon A."/>
            <person name="Rauscher S."/>
            <person name="Record E."/>
            <person name="Riano-Pachon D.M."/>
            <person name="Robert V."/>
            <person name="Roehrig J."/>
            <person name="Ruller R."/>
            <person name="Salamov A."/>
            <person name="Salih N.S."/>
            <person name="Samson R.A."/>
            <person name="Sandor E."/>
            <person name="Sanguinetti M."/>
            <person name="Schuetze T."/>
            <person name="Sepcic K."/>
            <person name="Shelest E."/>
            <person name="Sherlock G."/>
            <person name="Sophianopoulou V."/>
            <person name="Squina F.M."/>
            <person name="Sun H."/>
            <person name="Susca A."/>
            <person name="Todd R.B."/>
            <person name="Tsang A."/>
            <person name="Unkles S.E."/>
            <person name="van de Wiele N."/>
            <person name="van Rossen-Uffink D."/>
            <person name="Oliveira J.V."/>
            <person name="Vesth T.C."/>
            <person name="Visser J."/>
            <person name="Yu J.-H."/>
            <person name="Zhou M."/>
            <person name="Andersen M.R."/>
            <person name="Archer D.B."/>
            <person name="Baker S.E."/>
            <person name="Benoit I."/>
            <person name="Brakhage A.A."/>
            <person name="Braus G.H."/>
            <person name="Fischer R."/>
            <person name="Frisvad J.C."/>
            <person name="Goldman G.H."/>
            <person name="Houbraken J."/>
            <person name="Oakley B."/>
            <person name="Pocsi I."/>
            <person name="Scazzocchio C."/>
            <person name="Seiboth B."/>
            <person name="vanKuyk P.A."/>
            <person name="Wortman J."/>
            <person name="Dyer P.S."/>
            <person name="Grigoriev I.V."/>
        </authorList>
    </citation>
    <scope>NUCLEOTIDE SEQUENCE [LARGE SCALE GENOMIC DNA]</scope>
    <source>
        <strain evidence="2">CBS 506.65</strain>
    </source>
</reference>
<dbReference type="GeneID" id="34610717"/>
<evidence type="ECO:0000313" key="2">
    <source>
        <dbReference type="Proteomes" id="UP000184188"/>
    </source>
</evidence>